<sequence length="624" mass="70203">MDSQRESRTAPFYPVPPRRLVSLEHPAVILNLDRAMDTLQGNAGIETILNPPKADTPAKLTLRPEDVMARPIQSMSCATNNVLLKITVPKRTGRKRKRGSDEPFTNALPEDVEEASLRRTSKDLLRSLQDNASKYRIEAVGRVERTHVFRGLPDFMWSSTRSSFTNQFRECIIPFDLEKMKRYHLDMSKGATVDVDIIPPPSFTQGDIPFQYMYRQNPTVKQAVDQSGEIFTVNTQQPTKIRSHLVSFDIPVVPSEPQEDVAPIDTVDPALRATIEKVKELFEQRPAWTRRAIRSNLTSDEQQTLLRHALPYVGYIFRSGPWRDAIIKLGVDPRTSPEYRHYQTFMFRVTESNEAEQARDTADGRGPNHRRQGSENETISSGSRSAQANSHIFTGQPPLQRDGRIWMACDIKDPLLQSILYPPDPPPSFLCSECVSISNGWFGNGTMAKVKTIMRAKIAALMEDRVAPDSDFRRILQFPDHASSEADLAYFTVDPATSSSKEIQYATEIRATIKGAPHWRRKNEKESYGLERRPGRGGPRKKGKMGKMVGFDGTDGDVQPELEQSEGEEEEMQRKEMLEEQVAAAVAARDAAEQEEEGDEGDNDGDDGDDMDEDDDDQSDGTAT</sequence>
<keyword evidence="4" id="KW-0539">Nucleus</keyword>
<feature type="compositionally biased region" description="Acidic residues" evidence="5">
    <location>
        <begin position="593"/>
        <end position="624"/>
    </location>
</feature>
<dbReference type="GO" id="GO:0001003">
    <property type="term" value="F:RNA polymerase III type 2 promoter sequence-specific DNA binding"/>
    <property type="evidence" value="ECO:0007669"/>
    <property type="project" value="TreeGrafter"/>
</dbReference>
<evidence type="ECO:0000256" key="1">
    <source>
        <dbReference type="ARBA" id="ARBA00004123"/>
    </source>
</evidence>
<dbReference type="InterPro" id="IPR040454">
    <property type="entry name" value="TF_IIIC_Tfc1/Sfc1"/>
</dbReference>
<evidence type="ECO:0000259" key="6">
    <source>
        <dbReference type="Pfam" id="PF09734"/>
    </source>
</evidence>
<dbReference type="InterPro" id="IPR041499">
    <property type="entry name" value="Tfc1/Sfc1_N"/>
</dbReference>
<evidence type="ECO:0000256" key="2">
    <source>
        <dbReference type="ARBA" id="ARBA00023125"/>
    </source>
</evidence>
<keyword evidence="9" id="KW-1185">Reference proteome</keyword>
<dbReference type="GO" id="GO:0000127">
    <property type="term" value="C:transcription factor TFIIIC complex"/>
    <property type="evidence" value="ECO:0007669"/>
    <property type="project" value="InterPro"/>
</dbReference>
<organism evidence="8 9">
    <name type="scientific">Penicillium cinerascens</name>
    <dbReference type="NCBI Taxonomy" id="70096"/>
    <lineage>
        <taxon>Eukaryota</taxon>
        <taxon>Fungi</taxon>
        <taxon>Dikarya</taxon>
        <taxon>Ascomycota</taxon>
        <taxon>Pezizomycotina</taxon>
        <taxon>Eurotiomycetes</taxon>
        <taxon>Eurotiomycetidae</taxon>
        <taxon>Eurotiales</taxon>
        <taxon>Aspergillaceae</taxon>
        <taxon>Penicillium</taxon>
    </lineage>
</organism>
<dbReference type="Pfam" id="PF09734">
    <property type="entry name" value="Tau95"/>
    <property type="match status" value="1"/>
</dbReference>
<dbReference type="InterPro" id="IPR042536">
    <property type="entry name" value="TFIIIC_tauA_Sfc1"/>
</dbReference>
<feature type="domain" description="Transcription factor IIIC subunit Tfc1/Sfc1 triple barrel" evidence="7">
    <location>
        <begin position="21"/>
        <end position="157"/>
    </location>
</feature>
<evidence type="ECO:0000313" key="9">
    <source>
        <dbReference type="Proteomes" id="UP001150904"/>
    </source>
</evidence>
<dbReference type="GeneID" id="83185232"/>
<dbReference type="InterPro" id="IPR019136">
    <property type="entry name" value="TF_IIIC_su-5_HTH"/>
</dbReference>
<dbReference type="PANTHER" id="PTHR13230:SF5">
    <property type="entry name" value="GENERAL TRANSCRIPTION FACTOR 3C POLYPEPTIDE 5"/>
    <property type="match status" value="1"/>
</dbReference>
<dbReference type="EMBL" id="JAPQKR010000016">
    <property type="protein sequence ID" value="KAJ5191890.1"/>
    <property type="molecule type" value="Genomic_DNA"/>
</dbReference>
<evidence type="ECO:0000256" key="5">
    <source>
        <dbReference type="SAM" id="MobiDB-lite"/>
    </source>
</evidence>
<reference evidence="8" key="2">
    <citation type="journal article" date="2023" name="IMA Fungus">
        <title>Comparative genomic study of the Penicillium genus elucidates a diverse pangenome and 15 lateral gene transfer events.</title>
        <authorList>
            <person name="Petersen C."/>
            <person name="Sorensen T."/>
            <person name="Nielsen M.R."/>
            <person name="Sondergaard T.E."/>
            <person name="Sorensen J.L."/>
            <person name="Fitzpatrick D.A."/>
            <person name="Frisvad J.C."/>
            <person name="Nielsen K.L."/>
        </authorList>
    </citation>
    <scope>NUCLEOTIDE SEQUENCE</scope>
    <source>
        <strain evidence="8">IBT 15544</strain>
    </source>
</reference>
<keyword evidence="2" id="KW-0238">DNA-binding</keyword>
<dbReference type="PANTHER" id="PTHR13230">
    <property type="entry name" value="GENERAL TRANSCRIPTION FACTOR IIIC, POLYPEPTIDE 5"/>
    <property type="match status" value="1"/>
</dbReference>
<keyword evidence="3" id="KW-0804">Transcription</keyword>
<gene>
    <name evidence="8" type="ORF">N7498_010875</name>
</gene>
<name>A0A9W9M7A1_9EURO</name>
<protein>
    <recommendedName>
        <fullName evidence="10">Transcription factor IIIC subunit 5 HTH domain-containing protein</fullName>
    </recommendedName>
</protein>
<dbReference type="GO" id="GO:0006384">
    <property type="term" value="P:transcription initiation at RNA polymerase III promoter"/>
    <property type="evidence" value="ECO:0007669"/>
    <property type="project" value="InterPro"/>
</dbReference>
<dbReference type="GO" id="GO:0005634">
    <property type="term" value="C:nucleus"/>
    <property type="evidence" value="ECO:0007669"/>
    <property type="project" value="UniProtKB-SubCell"/>
</dbReference>
<dbReference type="Proteomes" id="UP001150904">
    <property type="component" value="Unassembled WGS sequence"/>
</dbReference>
<dbReference type="AlphaFoldDB" id="A0A9W9M7A1"/>
<dbReference type="Gene3D" id="3.30.200.160">
    <property type="entry name" value="TFIIIC, subcomplex tauA, subunit Sfc1, barrel domain"/>
    <property type="match status" value="1"/>
</dbReference>
<feature type="compositionally biased region" description="Acidic residues" evidence="5">
    <location>
        <begin position="554"/>
        <end position="571"/>
    </location>
</feature>
<feature type="compositionally biased region" description="Basic and acidic residues" evidence="5">
    <location>
        <begin position="523"/>
        <end position="534"/>
    </location>
</feature>
<evidence type="ECO:0000256" key="3">
    <source>
        <dbReference type="ARBA" id="ARBA00023163"/>
    </source>
</evidence>
<dbReference type="Pfam" id="PF17682">
    <property type="entry name" value="Tau95_N"/>
    <property type="match status" value="1"/>
</dbReference>
<evidence type="ECO:0000313" key="8">
    <source>
        <dbReference type="EMBL" id="KAJ5191890.1"/>
    </source>
</evidence>
<comment type="subcellular location">
    <subcellularLocation>
        <location evidence="1">Nucleus</location>
    </subcellularLocation>
</comment>
<comment type="caution">
    <text evidence="8">The sequence shown here is derived from an EMBL/GenBank/DDBJ whole genome shotgun (WGS) entry which is preliminary data.</text>
</comment>
<accession>A0A9W9M7A1</accession>
<dbReference type="GO" id="GO:0001002">
    <property type="term" value="F:RNA polymerase III type 1 promoter sequence-specific DNA binding"/>
    <property type="evidence" value="ECO:0007669"/>
    <property type="project" value="TreeGrafter"/>
</dbReference>
<feature type="region of interest" description="Disordered" evidence="5">
    <location>
        <begin position="350"/>
        <end position="397"/>
    </location>
</feature>
<feature type="domain" description="Transcription factor IIIC subunit 5 HTH" evidence="6">
    <location>
        <begin position="197"/>
        <end position="348"/>
    </location>
</feature>
<dbReference type="OrthoDB" id="5598268at2759"/>
<feature type="compositionally biased region" description="Low complexity" evidence="5">
    <location>
        <begin position="580"/>
        <end position="589"/>
    </location>
</feature>
<dbReference type="RefSeq" id="XP_058304830.1">
    <property type="nucleotide sequence ID" value="XM_058457931.1"/>
</dbReference>
<reference evidence="8" key="1">
    <citation type="submission" date="2022-12" db="EMBL/GenBank/DDBJ databases">
        <authorList>
            <person name="Petersen C."/>
        </authorList>
    </citation>
    <scope>NUCLEOTIDE SEQUENCE</scope>
    <source>
        <strain evidence="8">IBT 15544</strain>
    </source>
</reference>
<proteinExistence type="predicted"/>
<evidence type="ECO:0000256" key="4">
    <source>
        <dbReference type="ARBA" id="ARBA00023242"/>
    </source>
</evidence>
<evidence type="ECO:0008006" key="10">
    <source>
        <dbReference type="Google" id="ProtNLM"/>
    </source>
</evidence>
<feature type="region of interest" description="Disordered" evidence="5">
    <location>
        <begin position="516"/>
        <end position="624"/>
    </location>
</feature>
<feature type="compositionally biased region" description="Polar residues" evidence="5">
    <location>
        <begin position="375"/>
        <end position="393"/>
    </location>
</feature>
<evidence type="ECO:0000259" key="7">
    <source>
        <dbReference type="Pfam" id="PF17682"/>
    </source>
</evidence>